<reference evidence="2" key="1">
    <citation type="journal article" date="2007" name="PLoS ONE">
        <title>The first genome sequence of an elite grapevine cultivar (Pinot noir Vitis vinifera L.): coping with a highly heterozygous genome.</title>
        <authorList>
            <person name="Velasco R."/>
            <person name="Zharkikh A."/>
            <person name="Troggio M."/>
            <person name="Cartwright D.A."/>
            <person name="Cestaro A."/>
            <person name="Pruss D."/>
            <person name="Pindo M."/>
            <person name="FitzGerald L.M."/>
            <person name="Vezzulli S."/>
            <person name="Reid J."/>
            <person name="Malacarne G."/>
            <person name="Iliev D."/>
            <person name="Coppola G."/>
            <person name="Wardell B."/>
            <person name="Micheletti D."/>
            <person name="Macalma T."/>
            <person name="Facci M."/>
            <person name="Mitchell J.T."/>
            <person name="Perazzolli M."/>
            <person name="Eldredge G."/>
            <person name="Gatto P."/>
            <person name="Oyzerski R."/>
            <person name="Moretto M."/>
            <person name="Gutin N."/>
            <person name="Stefanini M."/>
            <person name="Chen Y."/>
            <person name="Segala C."/>
            <person name="Davenport C."/>
            <person name="Dematte L."/>
            <person name="Mraz A."/>
            <person name="Battilana J."/>
            <person name="Stormo K."/>
            <person name="Costa F."/>
            <person name="Tao Q."/>
            <person name="Si-Ammour A."/>
            <person name="Harkins T."/>
            <person name="Lackey A."/>
            <person name="Perbost C."/>
            <person name="Taillon B."/>
            <person name="Stella A."/>
            <person name="Solovyev V."/>
            <person name="Fawcett J.A."/>
            <person name="Sterck L."/>
            <person name="Vandepoele K."/>
            <person name="Grando S.M."/>
            <person name="Toppo S."/>
            <person name="Moser C."/>
            <person name="Lanchbury J."/>
            <person name="Bogden R."/>
            <person name="Skolnick M."/>
            <person name="Sgaramella V."/>
            <person name="Bhatnagar S.K."/>
            <person name="Fontana P."/>
            <person name="Gutin A."/>
            <person name="Van de Peer Y."/>
            <person name="Salamini F."/>
            <person name="Viola R."/>
        </authorList>
    </citation>
    <scope>NUCLEOTIDE SEQUENCE</scope>
</reference>
<protein>
    <submittedName>
        <fullName evidence="2">Uncharacterized protein</fullName>
    </submittedName>
</protein>
<accession>A5BBR0</accession>
<feature type="compositionally biased region" description="Basic residues" evidence="1">
    <location>
        <begin position="305"/>
        <end position="318"/>
    </location>
</feature>
<feature type="region of interest" description="Disordered" evidence="1">
    <location>
        <begin position="162"/>
        <end position="441"/>
    </location>
</feature>
<feature type="compositionally biased region" description="Pro residues" evidence="1">
    <location>
        <begin position="427"/>
        <end position="438"/>
    </location>
</feature>
<dbReference type="AlphaFoldDB" id="A5BBR0"/>
<gene>
    <name evidence="2" type="ORF">VITISV_006430</name>
</gene>
<name>A5BBR0_VITVI</name>
<evidence type="ECO:0000256" key="1">
    <source>
        <dbReference type="SAM" id="MobiDB-lite"/>
    </source>
</evidence>
<dbReference type="EMBL" id="AM453702">
    <property type="protein sequence ID" value="CAN69985.1"/>
    <property type="molecule type" value="Genomic_DNA"/>
</dbReference>
<proteinExistence type="predicted"/>
<evidence type="ECO:0000313" key="2">
    <source>
        <dbReference type="EMBL" id="CAN69985.1"/>
    </source>
</evidence>
<feature type="compositionally biased region" description="Polar residues" evidence="1">
    <location>
        <begin position="352"/>
        <end position="361"/>
    </location>
</feature>
<feature type="compositionally biased region" description="Low complexity" evidence="1">
    <location>
        <begin position="279"/>
        <end position="304"/>
    </location>
</feature>
<organism evidence="2">
    <name type="scientific">Vitis vinifera</name>
    <name type="common">Grape</name>
    <dbReference type="NCBI Taxonomy" id="29760"/>
    <lineage>
        <taxon>Eukaryota</taxon>
        <taxon>Viridiplantae</taxon>
        <taxon>Streptophyta</taxon>
        <taxon>Embryophyta</taxon>
        <taxon>Tracheophyta</taxon>
        <taxon>Spermatophyta</taxon>
        <taxon>Magnoliopsida</taxon>
        <taxon>eudicotyledons</taxon>
        <taxon>Gunneridae</taxon>
        <taxon>Pentapetalae</taxon>
        <taxon>rosids</taxon>
        <taxon>Vitales</taxon>
        <taxon>Vitaceae</taxon>
        <taxon>Viteae</taxon>
        <taxon>Vitis</taxon>
    </lineage>
</organism>
<feature type="compositionally biased region" description="Pro residues" evidence="1">
    <location>
        <begin position="167"/>
        <end position="278"/>
    </location>
</feature>
<sequence>MDLHRSTLLQTDQAVDKHFNRENCKFHADDLHVHGIIKRKLDDIVNKNLKPFAICCLKNIASRMRNTTSLSLITVADMKLIMFKPALLLGAQTNISQLLQLPQFIGGISPPGSFHQAHHLVVLVAHRQLVLLAAHHHLVILEAHHHQLILLAAAQHHLVPLESAPPLGSPDAPPPSGPPGSEPSPSPPGSAPPTDPPGSAVPPPGSTGAPPPTGPPGSEPSPSPPGSAPPTDPPGSAAPPPGSHGAPPPTGPPGSEPPPSSPGSAPPPGLPPSPPRTPGAPSSGPLPRSPPRRSAATPASLLLRPHGRPLRFPLRRGRPGPSPLGLPPRQSDTPDAPPPCSPPKSTAPSRGEASSSGTKGGRTSESENRKNPTQRNWELKPYPAGALSAPPTTSVIHPRRPPTSPPYRIIGTSKPVPTPYTGIKPAPYHPPNYPPKPTAPVTYTIHW</sequence>